<dbReference type="AlphaFoldDB" id="A0A6G4WWW8"/>
<dbReference type="Proteomes" id="UP000477722">
    <property type="component" value="Unassembled WGS sequence"/>
</dbReference>
<evidence type="ECO:0000256" key="1">
    <source>
        <dbReference type="SAM" id="Phobius"/>
    </source>
</evidence>
<proteinExistence type="predicted"/>
<gene>
    <name evidence="2" type="ORF">G5C65_12285</name>
</gene>
<accession>A0A6G4WWW8</accession>
<keyword evidence="1" id="KW-0472">Membrane</keyword>
<feature type="transmembrane region" description="Helical" evidence="1">
    <location>
        <begin position="48"/>
        <end position="69"/>
    </location>
</feature>
<dbReference type="RefSeq" id="WP_165298811.1">
    <property type="nucleotide sequence ID" value="NZ_JAAKZZ010000097.1"/>
</dbReference>
<dbReference type="EMBL" id="JAAKZZ010000097">
    <property type="protein sequence ID" value="NGO69120.1"/>
    <property type="molecule type" value="Genomic_DNA"/>
</dbReference>
<sequence>MTAKSGTLSKAKDFKKSKPGTYLSIGSTLFGAVSVAKQVRKAREEADILKLVDAAVSAAAIATGVALLVRELRRMNSDDVLADD</sequence>
<evidence type="ECO:0000313" key="2">
    <source>
        <dbReference type="EMBL" id="NGO69120.1"/>
    </source>
</evidence>
<protein>
    <recommendedName>
        <fullName evidence="4">Integral membrane protein</fullName>
    </recommendedName>
</protein>
<name>A0A6G4WWW8_9ACTN</name>
<organism evidence="2 3">
    <name type="scientific">Streptomyces boncukensis</name>
    <dbReference type="NCBI Taxonomy" id="2711219"/>
    <lineage>
        <taxon>Bacteria</taxon>
        <taxon>Bacillati</taxon>
        <taxon>Actinomycetota</taxon>
        <taxon>Actinomycetes</taxon>
        <taxon>Kitasatosporales</taxon>
        <taxon>Streptomycetaceae</taxon>
        <taxon>Streptomyces</taxon>
    </lineage>
</organism>
<keyword evidence="3" id="KW-1185">Reference proteome</keyword>
<comment type="caution">
    <text evidence="2">The sequence shown here is derived from an EMBL/GenBank/DDBJ whole genome shotgun (WGS) entry which is preliminary data.</text>
</comment>
<evidence type="ECO:0008006" key="4">
    <source>
        <dbReference type="Google" id="ProtNLM"/>
    </source>
</evidence>
<keyword evidence="1" id="KW-0812">Transmembrane</keyword>
<keyword evidence="1" id="KW-1133">Transmembrane helix</keyword>
<feature type="transmembrane region" description="Helical" evidence="1">
    <location>
        <begin position="20"/>
        <end position="36"/>
    </location>
</feature>
<reference evidence="2 3" key="1">
    <citation type="submission" date="2020-02" db="EMBL/GenBank/DDBJ databases">
        <title>Whole-genome analyses of novel actinobacteria.</title>
        <authorList>
            <person name="Sahin N."/>
            <person name="Tatar D."/>
        </authorList>
    </citation>
    <scope>NUCLEOTIDE SEQUENCE [LARGE SCALE GENOMIC DNA]</scope>
    <source>
        <strain evidence="2 3">SB3404</strain>
    </source>
</reference>
<evidence type="ECO:0000313" key="3">
    <source>
        <dbReference type="Proteomes" id="UP000477722"/>
    </source>
</evidence>